<evidence type="ECO:0000256" key="1">
    <source>
        <dbReference type="SAM" id="Phobius"/>
    </source>
</evidence>
<evidence type="ECO:0000313" key="3">
    <source>
        <dbReference type="Proteomes" id="UP000579531"/>
    </source>
</evidence>
<accession>A0AA89TFH1</accession>
<name>A0AA89TFH1_STRCU</name>
<proteinExistence type="predicted"/>
<feature type="transmembrane region" description="Helical" evidence="1">
    <location>
        <begin position="6"/>
        <end position="23"/>
    </location>
</feature>
<organism evidence="2 3">
    <name type="scientific">Streptomyces collinus</name>
    <dbReference type="NCBI Taxonomy" id="42684"/>
    <lineage>
        <taxon>Bacteria</taxon>
        <taxon>Bacillati</taxon>
        <taxon>Actinomycetota</taxon>
        <taxon>Actinomycetes</taxon>
        <taxon>Kitasatosporales</taxon>
        <taxon>Streptomycetaceae</taxon>
        <taxon>Streptomyces</taxon>
    </lineage>
</organism>
<reference evidence="2 3" key="1">
    <citation type="submission" date="2020-08" db="EMBL/GenBank/DDBJ databases">
        <title>Sequencing the genomes of 1000 actinobacteria strains.</title>
        <authorList>
            <person name="Klenk H.-P."/>
        </authorList>
    </citation>
    <scope>NUCLEOTIDE SEQUENCE [LARGE SCALE GENOMIC DNA]</scope>
    <source>
        <strain evidence="2 3">DSM 40129</strain>
    </source>
</reference>
<evidence type="ECO:0000313" key="2">
    <source>
        <dbReference type="EMBL" id="MBB5810237.1"/>
    </source>
</evidence>
<keyword evidence="1" id="KW-0812">Transmembrane</keyword>
<gene>
    <name evidence="2" type="ORF">HNR72_001265</name>
</gene>
<keyword evidence="1" id="KW-0472">Membrane</keyword>
<sequence length="33" mass="3530">MAGALMSVIPLIVVFLFGARHFLRDLAAGAMKL</sequence>
<dbReference type="Proteomes" id="UP000579531">
    <property type="component" value="Unassembled WGS sequence"/>
</dbReference>
<keyword evidence="1" id="KW-1133">Transmembrane helix</keyword>
<dbReference type="AlphaFoldDB" id="A0AA89TFH1"/>
<protein>
    <submittedName>
        <fullName evidence="2">ABC-type glycerol-3-phosphate transport system permease component</fullName>
    </submittedName>
</protein>
<keyword evidence="3" id="KW-1185">Reference proteome</keyword>
<comment type="caution">
    <text evidence="2">The sequence shown here is derived from an EMBL/GenBank/DDBJ whole genome shotgun (WGS) entry which is preliminary data.</text>
</comment>
<dbReference type="EMBL" id="JACHLX010000001">
    <property type="protein sequence ID" value="MBB5810237.1"/>
    <property type="molecule type" value="Genomic_DNA"/>
</dbReference>